<organism evidence="2 3">
    <name type="scientific">Actinidia rufa</name>
    <dbReference type="NCBI Taxonomy" id="165716"/>
    <lineage>
        <taxon>Eukaryota</taxon>
        <taxon>Viridiplantae</taxon>
        <taxon>Streptophyta</taxon>
        <taxon>Embryophyta</taxon>
        <taxon>Tracheophyta</taxon>
        <taxon>Spermatophyta</taxon>
        <taxon>Magnoliopsida</taxon>
        <taxon>eudicotyledons</taxon>
        <taxon>Gunneridae</taxon>
        <taxon>Pentapetalae</taxon>
        <taxon>asterids</taxon>
        <taxon>Ericales</taxon>
        <taxon>Actinidiaceae</taxon>
        <taxon>Actinidia</taxon>
    </lineage>
</organism>
<keyword evidence="3" id="KW-1185">Reference proteome</keyword>
<dbReference type="Proteomes" id="UP000585474">
    <property type="component" value="Unassembled WGS sequence"/>
</dbReference>
<accession>A0A7J0FZW6</accession>
<gene>
    <name evidence="2" type="ORF">Acr_16g0008650</name>
</gene>
<reference evidence="2 3" key="1">
    <citation type="submission" date="2019-07" db="EMBL/GenBank/DDBJ databases">
        <title>De Novo Assembly of kiwifruit Actinidia rufa.</title>
        <authorList>
            <person name="Sugita-Konishi S."/>
            <person name="Sato K."/>
            <person name="Mori E."/>
            <person name="Abe Y."/>
            <person name="Kisaki G."/>
            <person name="Hamano K."/>
            <person name="Suezawa K."/>
            <person name="Otani M."/>
            <person name="Fukuda T."/>
            <person name="Manabe T."/>
            <person name="Gomi K."/>
            <person name="Tabuchi M."/>
            <person name="Akimitsu K."/>
            <person name="Kataoka I."/>
        </authorList>
    </citation>
    <scope>NUCLEOTIDE SEQUENCE [LARGE SCALE GENOMIC DNA]</scope>
    <source>
        <strain evidence="3">cv. Fuchu</strain>
    </source>
</reference>
<dbReference type="PANTHER" id="PTHR12292">
    <property type="entry name" value="RWD DOMAIN-CONTAINING PROTEIN"/>
    <property type="match status" value="1"/>
</dbReference>
<dbReference type="OrthoDB" id="1000905at2759"/>
<proteinExistence type="predicted"/>
<comment type="caution">
    <text evidence="2">The sequence shown here is derived from an EMBL/GenBank/DDBJ whole genome shotgun (WGS) entry which is preliminary data.</text>
</comment>
<protein>
    <submittedName>
        <fullName evidence="2">Ubiquitin-conjugating enzyme family protein</fullName>
    </submittedName>
</protein>
<evidence type="ECO:0000313" key="2">
    <source>
        <dbReference type="EMBL" id="GFZ04241.1"/>
    </source>
</evidence>
<dbReference type="InterPro" id="IPR040213">
    <property type="entry name" value="GIR2-like"/>
</dbReference>
<feature type="region of interest" description="Disordered" evidence="1">
    <location>
        <begin position="1"/>
        <end position="42"/>
    </location>
</feature>
<name>A0A7J0FZW6_9ERIC</name>
<dbReference type="EMBL" id="BJWL01000016">
    <property type="protein sequence ID" value="GFZ04241.1"/>
    <property type="molecule type" value="Genomic_DNA"/>
</dbReference>
<evidence type="ECO:0000313" key="3">
    <source>
        <dbReference type="Proteomes" id="UP000585474"/>
    </source>
</evidence>
<dbReference type="AlphaFoldDB" id="A0A7J0FZW6"/>
<sequence>MPESALSAPKEKKLSGRQWFESGRASAKGAAAVTEGSDVEDEEDVYLDDEDFEGKNVYPCIFGALADDEDDMLEHYLAEKSDTSSHSSRRAN</sequence>
<evidence type="ECO:0000256" key="1">
    <source>
        <dbReference type="SAM" id="MobiDB-lite"/>
    </source>
</evidence>